<reference evidence="2" key="1">
    <citation type="submission" date="2017-03" db="EMBL/GenBank/DDBJ databases">
        <title>Phytopthora megakarya and P. palmivora, two closely related causual agents of cacao black pod achieved similar genome size and gene model numbers by different mechanisms.</title>
        <authorList>
            <person name="Ali S."/>
            <person name="Shao J."/>
            <person name="Larry D.J."/>
            <person name="Kronmiller B."/>
            <person name="Shen D."/>
            <person name="Strem M.D."/>
            <person name="Melnick R.L."/>
            <person name="Guiltinan M.J."/>
            <person name="Tyler B.M."/>
            <person name="Meinhardt L.W."/>
            <person name="Bailey B.A."/>
        </authorList>
    </citation>
    <scope>NUCLEOTIDE SEQUENCE [LARGE SCALE GENOMIC DNA]</scope>
    <source>
        <strain evidence="2">zdho120</strain>
    </source>
</reference>
<evidence type="ECO:0000313" key="2">
    <source>
        <dbReference type="Proteomes" id="UP000198211"/>
    </source>
</evidence>
<protein>
    <recommendedName>
        <fullName evidence="3">Helitron helicase</fullName>
    </recommendedName>
</protein>
<dbReference type="EMBL" id="NBNE01000447">
    <property type="protein sequence ID" value="OWZ19398.1"/>
    <property type="molecule type" value="Genomic_DNA"/>
</dbReference>
<dbReference type="AlphaFoldDB" id="A0A225WPZ1"/>
<organism evidence="1 2">
    <name type="scientific">Phytophthora megakarya</name>
    <dbReference type="NCBI Taxonomy" id="4795"/>
    <lineage>
        <taxon>Eukaryota</taxon>
        <taxon>Sar</taxon>
        <taxon>Stramenopiles</taxon>
        <taxon>Oomycota</taxon>
        <taxon>Peronosporomycetes</taxon>
        <taxon>Peronosporales</taxon>
        <taxon>Peronosporaceae</taxon>
        <taxon>Phytophthora</taxon>
    </lineage>
</organism>
<sequence>MDNEELSIAREQSRARMAIHRLQADGTRMRAISTIEEHTRNIQRHSIGEMTFECPHCHALKWKGENKYPCCLDGRVLIAPPNDPPAFVKKFVETPALLRQI</sequence>
<evidence type="ECO:0000313" key="1">
    <source>
        <dbReference type="EMBL" id="OWZ19398.1"/>
    </source>
</evidence>
<gene>
    <name evidence="1" type="ORF">PHMEG_0006355</name>
</gene>
<dbReference type="Proteomes" id="UP000198211">
    <property type="component" value="Unassembled WGS sequence"/>
</dbReference>
<dbReference type="OrthoDB" id="8040188at2759"/>
<keyword evidence="2" id="KW-1185">Reference proteome</keyword>
<accession>A0A225WPZ1</accession>
<evidence type="ECO:0008006" key="3">
    <source>
        <dbReference type="Google" id="ProtNLM"/>
    </source>
</evidence>
<proteinExistence type="predicted"/>
<name>A0A225WPZ1_9STRA</name>
<comment type="caution">
    <text evidence="1">The sequence shown here is derived from an EMBL/GenBank/DDBJ whole genome shotgun (WGS) entry which is preliminary data.</text>
</comment>